<feature type="compositionally biased region" description="Polar residues" evidence="5">
    <location>
        <begin position="1217"/>
        <end position="1228"/>
    </location>
</feature>
<feature type="domain" description="S1 motif" evidence="6">
    <location>
        <begin position="537"/>
        <end position="606"/>
    </location>
</feature>
<feature type="compositionally biased region" description="Acidic residues" evidence="5">
    <location>
        <begin position="1097"/>
        <end position="1127"/>
    </location>
</feature>
<reference evidence="7 8" key="1">
    <citation type="submission" date="2016-06" db="EMBL/GenBank/DDBJ databases">
        <title>Evolution of pathogenesis and genome organization in the Tremellales.</title>
        <authorList>
            <person name="Cuomo C."/>
            <person name="Litvintseva A."/>
            <person name="Heitman J."/>
            <person name="Chen Y."/>
            <person name="Sun S."/>
            <person name="Springer D."/>
            <person name="Dromer F."/>
            <person name="Young S."/>
            <person name="Zeng Q."/>
            <person name="Chapman S."/>
            <person name="Gujja S."/>
            <person name="Saif S."/>
            <person name="Birren B."/>
        </authorList>
    </citation>
    <scope>NUCLEOTIDE SEQUENCE [LARGE SCALE GENOMIC DNA]</scope>
    <source>
        <strain evidence="7 8">ATCC 28783</strain>
    </source>
</reference>
<dbReference type="CDD" id="cd05707">
    <property type="entry name" value="S1_Rrp5_repeat_sc11"/>
    <property type="match status" value="1"/>
</dbReference>
<dbReference type="EMBL" id="SDIL01000110">
    <property type="protein sequence ID" value="RXK36068.1"/>
    <property type="molecule type" value="Genomic_DNA"/>
</dbReference>
<organism evidence="7 8">
    <name type="scientific">Tremella mesenterica</name>
    <name type="common">Jelly fungus</name>
    <dbReference type="NCBI Taxonomy" id="5217"/>
    <lineage>
        <taxon>Eukaryota</taxon>
        <taxon>Fungi</taxon>
        <taxon>Dikarya</taxon>
        <taxon>Basidiomycota</taxon>
        <taxon>Agaricomycotina</taxon>
        <taxon>Tremellomycetes</taxon>
        <taxon>Tremellales</taxon>
        <taxon>Tremellaceae</taxon>
        <taxon>Tremella</taxon>
    </lineage>
</organism>
<dbReference type="FunFam" id="2.40.50.140:FF:000103">
    <property type="entry name" value="protein RRP5 homolog"/>
    <property type="match status" value="1"/>
</dbReference>
<feature type="domain" description="S1 motif" evidence="6">
    <location>
        <begin position="446"/>
        <end position="520"/>
    </location>
</feature>
<evidence type="ECO:0000256" key="2">
    <source>
        <dbReference type="ARBA" id="ARBA00022552"/>
    </source>
</evidence>
<dbReference type="PANTHER" id="PTHR23270:SF10">
    <property type="entry name" value="PROTEIN RRP5 HOMOLOG"/>
    <property type="match status" value="1"/>
</dbReference>
<dbReference type="GO" id="GO:0003723">
    <property type="term" value="F:RNA binding"/>
    <property type="evidence" value="ECO:0007669"/>
    <property type="project" value="TreeGrafter"/>
</dbReference>
<dbReference type="Pfam" id="PF23459">
    <property type="entry name" value="S1_RRP5"/>
    <property type="match status" value="2"/>
</dbReference>
<dbReference type="CDD" id="cd05693">
    <property type="entry name" value="S1_Rrp5_repeat_hs1_sc1"/>
    <property type="match status" value="1"/>
</dbReference>
<proteinExistence type="predicted"/>
<dbReference type="PANTHER" id="PTHR23270">
    <property type="entry name" value="PROGRAMMED CELL DEATH PROTEIN 11 PRE-RRNA PROCESSING PROTEIN RRP5"/>
    <property type="match status" value="1"/>
</dbReference>
<evidence type="ECO:0000256" key="4">
    <source>
        <dbReference type="ARBA" id="ARBA00023242"/>
    </source>
</evidence>
<dbReference type="SMART" id="SM00316">
    <property type="entry name" value="S1"/>
    <property type="match status" value="10"/>
</dbReference>
<dbReference type="InterPro" id="IPR011990">
    <property type="entry name" value="TPR-like_helical_dom_sf"/>
</dbReference>
<feature type="domain" description="S1 motif" evidence="6">
    <location>
        <begin position="808"/>
        <end position="879"/>
    </location>
</feature>
<dbReference type="Gene3D" id="1.25.40.10">
    <property type="entry name" value="Tetratricopeptide repeat domain"/>
    <property type="match status" value="1"/>
</dbReference>
<feature type="region of interest" description="Disordered" evidence="5">
    <location>
        <begin position="1"/>
        <end position="61"/>
    </location>
</feature>
<dbReference type="Pfam" id="PF24685">
    <property type="entry name" value="OB_RRP5_4th"/>
    <property type="match status" value="1"/>
</dbReference>
<feature type="region of interest" description="Disordered" evidence="5">
    <location>
        <begin position="1080"/>
        <end position="1228"/>
    </location>
</feature>
<accession>A0A4Q1BB80</accession>
<evidence type="ECO:0000256" key="5">
    <source>
        <dbReference type="SAM" id="MobiDB-lite"/>
    </source>
</evidence>
<feature type="domain" description="S1 motif" evidence="6">
    <location>
        <begin position="995"/>
        <end position="1068"/>
    </location>
</feature>
<dbReference type="Proteomes" id="UP000289152">
    <property type="component" value="Unassembled WGS sequence"/>
</dbReference>
<sequence>MVNESGKRSSNSKSEGFKLKRPRPSDSSTTTSKPNTAPRPVPSFLSSLQNEETDFPRGGGTTLTALELKQTLQEGRREADAEVQAESSTAAVKRNGHQISERQIKRLKKNEVKVDHSERDKDIIRVEELSYKRLTEGMRILTRIHTVLPLHLIVSLPNNLLAHVPITEISTTLTRLLSAEEAMSVSEDGEEEESSSAPDLGSLFTPGQYFPAKVLTVFPTASQSFASQYPPSETTRLAARVEMTLVPEKVNSDVASVDLSPGYAVTGEVVSEEDKGWRVKFVAESSDKVVEGWLSKAEAEKNNSNIVVGQLLPCTISASSAGGRVVQLSLDHQTLVRSEQKAVSEVGSLLPGHLVIALITAVVPSGLNVKISGFYDGTIEVAHLPLDDSDIEDKYKVGKKVQARVIYEANSHDPRHFSLSALPHIITFSSPTTKAGIPLEQGVEIGRVFDSLKVVRIIPEWGVICRTDDGLDGFVHISHLSDERLPALNSGTAEFRAGTVHRGRVIGHSPLDGVLLFSFERKIINQVFMQVNELQVGQVLKGTIQRLTDQMLFVNINGSVDGIVRPLHYADIVLKHPEKRFRPGSTVRARVFSLDPARNRVVLTLKRTLIDSPLDIPTKFENVRKGQLIPAVISKILDKGCLVDLFGDMKAFLPQSEASEAVVANIAEIFYIGKPVNVRVIDITPESQRIFVSVRQAKFDPVSEVPVKVGEIVNGIVTEIHPAQILVTLTPSRHPALLSLRSLAIQRKMTDDELRSNLKVGEKVDGLRVVSKNPTTGLLIVAYTTRGGGVVSVSNTTAALEESDIQPGQIISGRVASYTPVGTIIQLGHSVRGVVHPCDASDDFAEIAEGDGPLRVGEEIKAYVLAINPISKAVQLSTRVSRVQPDQATESIDPEVERVGELQSGQSIRGLVKHVAAHGLFVALGRTVTARVMIRELFDDFVKEWEPHFHVNQLVSGKILSVDEQRNQVEMTLRQDSTVRHKREAQFGLSDFKEGQKVIAVVKRVERYGMFLRIEGSGVSGLCHKSELSDDPTQDVSEALLGFRPGDKVKAMIVSVDRESGKIDFGIKASYFNDDDFIGPSGTGSMSAPAMTHGGDAESESEEDGLMDEDGDGDDEDLDVLEAEDSEEHINVDESVEEDESDDEIVVEISAPPTRTNSPKPSPTKANVAPTALRVSAGFDWSGRAPSPAPSSSSSSASDEDLPTSKSKLKKAVADDLTSTSADNQPSSSAEFERALFASPNSSFLWIQYMSFQLQLHEVDKARRIGREALEKITYREEGEKLNVWMALINLELGFGTEESTEKVFKEAVQYNDARTVYIRYAEALTAAGKDQMTEEIHKKTIKKFGAFPESWTKFASYYLAKGDTTSARALLPRAMKSLDPSKHLEMIERMAVLEFKHGDAERGKTLFEGLLERYPKKLDLWSVYIDQLAKVNDVQAVRTAFDRALDRKLNSTKAKFLFKKWLNIEMRIGDVKGQEKAKERAREWVANNVKVESEEEGDV</sequence>
<comment type="subcellular location">
    <subcellularLocation>
        <location evidence="1">Nucleus</location>
        <location evidence="1">Nucleolus</location>
    </subcellularLocation>
</comment>
<dbReference type="InterPro" id="IPR003029">
    <property type="entry name" value="S1_domain"/>
</dbReference>
<evidence type="ECO:0000259" key="6">
    <source>
        <dbReference type="PROSITE" id="PS50126"/>
    </source>
</evidence>
<dbReference type="FunFam" id="2.40.50.140:FF:000340">
    <property type="entry name" value="Unplaced genomic scaffold supercont1.162, whole genome shotgun sequence"/>
    <property type="match status" value="1"/>
</dbReference>
<keyword evidence="3" id="KW-0677">Repeat</keyword>
<keyword evidence="2" id="KW-0698">rRNA processing</keyword>
<dbReference type="FunCoup" id="A0A4Q1BB80">
    <property type="interactions" value="532"/>
</dbReference>
<dbReference type="STRING" id="5217.A0A4Q1BB80"/>
<dbReference type="InterPro" id="IPR057301">
    <property type="entry name" value="Rrp5_OB_4th"/>
</dbReference>
<protein>
    <recommendedName>
        <fullName evidence="6">S1 motif domain-containing protein</fullName>
    </recommendedName>
</protein>
<dbReference type="InterPro" id="IPR003107">
    <property type="entry name" value="HAT"/>
</dbReference>
<dbReference type="SUPFAM" id="SSF50249">
    <property type="entry name" value="Nucleic acid-binding proteins"/>
    <property type="match status" value="7"/>
</dbReference>
<dbReference type="VEuPathDB" id="FungiDB:TREMEDRAFT_27162"/>
<dbReference type="OrthoDB" id="412781at2759"/>
<feature type="domain" description="S1 motif" evidence="6">
    <location>
        <begin position="626"/>
        <end position="695"/>
    </location>
</feature>
<dbReference type="SUPFAM" id="SSF48452">
    <property type="entry name" value="TPR-like"/>
    <property type="match status" value="1"/>
</dbReference>
<dbReference type="InParanoid" id="A0A4Q1BB80"/>
<keyword evidence="4" id="KW-0539">Nucleus</keyword>
<evidence type="ECO:0000256" key="3">
    <source>
        <dbReference type="ARBA" id="ARBA00022737"/>
    </source>
</evidence>
<dbReference type="InterPro" id="IPR048059">
    <property type="entry name" value="Rrp5_S1_rpt_hs1_sc1"/>
</dbReference>
<dbReference type="FunFam" id="2.40.50.140:FF:000155">
    <property type="entry name" value="rRNA biogenesis protein RRP5"/>
    <property type="match status" value="1"/>
</dbReference>
<comment type="caution">
    <text evidence="7">The sequence shown here is derived from an EMBL/GenBank/DDBJ whole genome shotgun (WGS) entry which is preliminary data.</text>
</comment>
<dbReference type="SMART" id="SM00386">
    <property type="entry name" value="HAT"/>
    <property type="match status" value="6"/>
</dbReference>
<evidence type="ECO:0000313" key="7">
    <source>
        <dbReference type="EMBL" id="RXK36068.1"/>
    </source>
</evidence>
<dbReference type="GO" id="GO:0006364">
    <property type="term" value="P:rRNA processing"/>
    <property type="evidence" value="ECO:0007669"/>
    <property type="project" value="UniProtKB-KW"/>
</dbReference>
<evidence type="ECO:0000256" key="1">
    <source>
        <dbReference type="ARBA" id="ARBA00004604"/>
    </source>
</evidence>
<dbReference type="Pfam" id="PF00575">
    <property type="entry name" value="S1"/>
    <property type="match status" value="3"/>
</dbReference>
<feature type="domain" description="S1 motif" evidence="6">
    <location>
        <begin position="347"/>
        <end position="422"/>
    </location>
</feature>
<dbReference type="InterPro" id="IPR045209">
    <property type="entry name" value="Rrp5"/>
</dbReference>
<feature type="compositionally biased region" description="Acidic residues" evidence="5">
    <location>
        <begin position="1134"/>
        <end position="1146"/>
    </location>
</feature>
<evidence type="ECO:0000313" key="8">
    <source>
        <dbReference type="Proteomes" id="UP000289152"/>
    </source>
</evidence>
<dbReference type="PROSITE" id="PS50126">
    <property type="entry name" value="S1"/>
    <property type="match status" value="7"/>
</dbReference>
<dbReference type="Gene3D" id="2.40.50.140">
    <property type="entry name" value="Nucleic acid-binding proteins"/>
    <property type="match status" value="8"/>
</dbReference>
<dbReference type="InterPro" id="IPR012340">
    <property type="entry name" value="NA-bd_OB-fold"/>
</dbReference>
<dbReference type="GO" id="GO:0032040">
    <property type="term" value="C:small-subunit processome"/>
    <property type="evidence" value="ECO:0007669"/>
    <property type="project" value="TreeGrafter"/>
</dbReference>
<dbReference type="CDD" id="cd05697">
    <property type="entry name" value="S1_Rrp5_repeat_hs5"/>
    <property type="match status" value="1"/>
</dbReference>
<dbReference type="InterPro" id="IPR057302">
    <property type="entry name" value="Rrp5_S1"/>
</dbReference>
<gene>
    <name evidence="7" type="ORF">M231_06662</name>
</gene>
<keyword evidence="8" id="KW-1185">Reference proteome</keyword>
<name>A0A4Q1BB80_TREME</name>
<dbReference type="Pfam" id="PF05843">
    <property type="entry name" value="Suf"/>
    <property type="match status" value="1"/>
</dbReference>
<dbReference type="InterPro" id="IPR008847">
    <property type="entry name" value="Suf"/>
</dbReference>
<dbReference type="FunFam" id="1.25.40.10:FF:000727">
    <property type="entry name" value="Chromosome 1, whole genome shotgun sequence"/>
    <property type="match status" value="1"/>
</dbReference>
<feature type="domain" description="S1 motif" evidence="6">
    <location>
        <begin position="905"/>
        <end position="974"/>
    </location>
</feature>